<evidence type="ECO:0008006" key="5">
    <source>
        <dbReference type="Google" id="ProtNLM"/>
    </source>
</evidence>
<feature type="transmembrane region" description="Helical" evidence="2">
    <location>
        <begin position="339"/>
        <end position="356"/>
    </location>
</feature>
<feature type="transmembrane region" description="Helical" evidence="2">
    <location>
        <begin position="507"/>
        <end position="527"/>
    </location>
</feature>
<feature type="transmembrane region" description="Helical" evidence="2">
    <location>
        <begin position="468"/>
        <end position="487"/>
    </location>
</feature>
<name>A0ABP4DRG7_9ACTN</name>
<keyword evidence="2" id="KW-0812">Transmembrane</keyword>
<evidence type="ECO:0000313" key="4">
    <source>
        <dbReference type="Proteomes" id="UP001499987"/>
    </source>
</evidence>
<feature type="transmembrane region" description="Helical" evidence="2">
    <location>
        <begin position="241"/>
        <end position="261"/>
    </location>
</feature>
<feature type="transmembrane region" description="Helical" evidence="2">
    <location>
        <begin position="408"/>
        <end position="424"/>
    </location>
</feature>
<accession>A0ABP4DRG7</accession>
<feature type="transmembrane region" description="Helical" evidence="2">
    <location>
        <begin position="273"/>
        <end position="294"/>
    </location>
</feature>
<evidence type="ECO:0000313" key="3">
    <source>
        <dbReference type="EMBL" id="GAA1069355.1"/>
    </source>
</evidence>
<feature type="transmembrane region" description="Helical" evidence="2">
    <location>
        <begin position="368"/>
        <end position="388"/>
    </location>
</feature>
<feature type="transmembrane region" description="Helical" evidence="2">
    <location>
        <begin position="31"/>
        <end position="50"/>
    </location>
</feature>
<keyword evidence="2" id="KW-1133">Transmembrane helix</keyword>
<feature type="region of interest" description="Disordered" evidence="1">
    <location>
        <begin position="1"/>
        <end position="26"/>
    </location>
</feature>
<feature type="transmembrane region" description="Helical" evidence="2">
    <location>
        <begin position="56"/>
        <end position="76"/>
    </location>
</feature>
<feature type="transmembrane region" description="Helical" evidence="2">
    <location>
        <begin position="436"/>
        <end position="456"/>
    </location>
</feature>
<reference evidence="4" key="1">
    <citation type="journal article" date="2019" name="Int. J. Syst. Evol. Microbiol.">
        <title>The Global Catalogue of Microorganisms (GCM) 10K type strain sequencing project: providing services to taxonomists for standard genome sequencing and annotation.</title>
        <authorList>
            <consortium name="The Broad Institute Genomics Platform"/>
            <consortium name="The Broad Institute Genome Sequencing Center for Infectious Disease"/>
            <person name="Wu L."/>
            <person name="Ma J."/>
        </authorList>
    </citation>
    <scope>NUCLEOTIDE SEQUENCE [LARGE SCALE GENOMIC DNA]</scope>
    <source>
        <strain evidence="4">JCM 13002</strain>
    </source>
</reference>
<dbReference type="RefSeq" id="WP_344621463.1">
    <property type="nucleotide sequence ID" value="NZ_BAAALD010000001.1"/>
</dbReference>
<feature type="transmembrane region" description="Helical" evidence="2">
    <location>
        <begin position="83"/>
        <end position="102"/>
    </location>
</feature>
<proteinExistence type="predicted"/>
<dbReference type="Proteomes" id="UP001499987">
    <property type="component" value="Unassembled WGS sequence"/>
</dbReference>
<evidence type="ECO:0000256" key="1">
    <source>
        <dbReference type="SAM" id="MobiDB-lite"/>
    </source>
</evidence>
<gene>
    <name evidence="3" type="ORF">GCM10009663_01480</name>
</gene>
<dbReference type="EMBL" id="BAAALD010000001">
    <property type="protein sequence ID" value="GAA1069355.1"/>
    <property type="molecule type" value="Genomic_DNA"/>
</dbReference>
<keyword evidence="4" id="KW-1185">Reference proteome</keyword>
<organism evidence="3 4">
    <name type="scientific">Kitasatospora arboriphila</name>
    <dbReference type="NCBI Taxonomy" id="258052"/>
    <lineage>
        <taxon>Bacteria</taxon>
        <taxon>Bacillati</taxon>
        <taxon>Actinomycetota</taxon>
        <taxon>Actinomycetes</taxon>
        <taxon>Kitasatosporales</taxon>
        <taxon>Streptomycetaceae</taxon>
        <taxon>Kitasatospora</taxon>
    </lineage>
</organism>
<sequence length="674" mass="71992">MASQMLAWRVRGKEPAPAGTRPGRSTDDRRWQVLVVVLAASWAVPVALNAVGLDLVLLPVLVLSIASTVRIGGVLLDRLMASGLLLCGALLVLGLLASVWPWGLSPVPVSGVLLSVVGGAAWWSGRKPSLPWRVRGTDAVVLGTAAVVWHYVHHPVAGKSPVERLGALVTAEDRLTHLSIFDTIHRVGGYAFLHQDAARVSLQPPTEAVYPEGSHLILAWLDVFRTSSTELGSMIAADNRYFTYVLAAYALLCAAVVWAARWVGGPRLRGWRAAVVCSTVAAVMIATPAAIMIPAGFDSELIGLLFLVVAVALLVRSAMGRTEFVLVGVAGMVTVAYTYNIYAVYIGAALLAALVVNRRRFRPRRTAIWLSLVVGGAVALVPSVIMVLSDFDVKKQAVTGGAMIPMDRSTLVGLGLLGLVAGLMPRNRRIGAVQSLLLTVVSAWGLLLAFAAFQIYETGKLSYYFEKMAVGGLMLALVALGGAGYVLRPIARNGFASRAAQRWTEPVAAVAAAAAALSLFGGIQWGVPSVGGKPSAWHESELARWGRGEHIGKLGPAAEAFATRDIQRVSAPVLTLYTNDGYSNWRMTFFAQTLLHRAGVVPQFDEMLKVQIGGRPEDEQKYRDSLAHLRTAIGRSPVPPILLVGDKQVAERLDRDLNGTGTRTASVLYAPLEP</sequence>
<comment type="caution">
    <text evidence="3">The sequence shown here is derived from an EMBL/GenBank/DDBJ whole genome shotgun (WGS) entry which is preliminary data.</text>
</comment>
<keyword evidence="2" id="KW-0472">Membrane</keyword>
<protein>
    <recommendedName>
        <fullName evidence="5">Glycosyltransferase RgtA/B/C/D-like domain-containing protein</fullName>
    </recommendedName>
</protein>
<evidence type="ECO:0000256" key="2">
    <source>
        <dbReference type="SAM" id="Phobius"/>
    </source>
</evidence>
<feature type="transmembrane region" description="Helical" evidence="2">
    <location>
        <begin position="108"/>
        <end position="125"/>
    </location>
</feature>
<feature type="transmembrane region" description="Helical" evidence="2">
    <location>
        <begin position="301"/>
        <end position="319"/>
    </location>
</feature>